<dbReference type="InterPro" id="IPR020846">
    <property type="entry name" value="MFS_dom"/>
</dbReference>
<evidence type="ECO:0000256" key="8">
    <source>
        <dbReference type="SAM" id="Phobius"/>
    </source>
</evidence>
<evidence type="ECO:0000256" key="3">
    <source>
        <dbReference type="ARBA" id="ARBA00022448"/>
    </source>
</evidence>
<keyword evidence="6 8" id="KW-1133">Transmembrane helix</keyword>
<gene>
    <name evidence="10" type="ORF">B841_00570</name>
</gene>
<evidence type="ECO:0000259" key="9">
    <source>
        <dbReference type="PROSITE" id="PS50850"/>
    </source>
</evidence>
<feature type="transmembrane region" description="Helical" evidence="8">
    <location>
        <begin position="143"/>
        <end position="161"/>
    </location>
</feature>
<dbReference type="HOGENOM" id="CLU_001265_47_0_11"/>
<dbReference type="Pfam" id="PF07690">
    <property type="entry name" value="MFS_1"/>
    <property type="match status" value="1"/>
</dbReference>
<feature type="transmembrane region" description="Helical" evidence="8">
    <location>
        <begin position="375"/>
        <end position="397"/>
    </location>
</feature>
<dbReference type="GO" id="GO:0042910">
    <property type="term" value="F:xenobiotic transmembrane transporter activity"/>
    <property type="evidence" value="ECO:0007669"/>
    <property type="project" value="InterPro"/>
</dbReference>
<sequence length="406" mass="42557">METNKGGRDLPPQHLSTGLLLGLALLSAAAPLSIDMYLPAFPFIVEDLGTTQAMVQLTLSGFMFGLAVGQLIIGPISDALGRKGLLVGGAVFALAASVVAALAPTIEILILCRLLQGLGSGACVVLARAVIPDLVAGKRAAKAFALLMTVQGLAPVAAPVVGGLLVEPIEWRGIFWVLAGVNVAQLLVALFVVRESLTQERRTDPSVRGVLGNYLYVLKKPAFRGYTVSFAFGFATMFCYISASSFVIQTQMDMSVQTFTLVFAANALGMVGANMLNARLVERFDPHVILRTGQMLLIAVSALLLITVTFTISPWVVFPLLFLAVSQIGILMGNSTALGTGEVRERAGSGSAVMGFVQFALGAAVSPLMGVGDNAALTMAIGMVVCAVFSFGGSWYAGRHRTMVAE</sequence>
<proteinExistence type="inferred from homology"/>
<feature type="transmembrane region" description="Helical" evidence="8">
    <location>
        <begin position="85"/>
        <end position="102"/>
    </location>
</feature>
<dbReference type="KEGG" id="cmd:B841_00570"/>
<dbReference type="CDD" id="cd17320">
    <property type="entry name" value="MFS_MdfA_MDR_like"/>
    <property type="match status" value="1"/>
</dbReference>
<evidence type="ECO:0000256" key="7">
    <source>
        <dbReference type="ARBA" id="ARBA00023136"/>
    </source>
</evidence>
<dbReference type="AlphaFoldDB" id="S5SRH7"/>
<dbReference type="PATRIC" id="fig|1224163.3.peg.115"/>
<dbReference type="GO" id="GO:1990961">
    <property type="term" value="P:xenobiotic detoxification by transmembrane export across the plasma membrane"/>
    <property type="evidence" value="ECO:0007669"/>
    <property type="project" value="InterPro"/>
</dbReference>
<keyword evidence="4" id="KW-1003">Cell membrane</keyword>
<dbReference type="EMBL" id="CP003924">
    <property type="protein sequence ID" value="AGS33597.1"/>
    <property type="molecule type" value="Genomic_DNA"/>
</dbReference>
<feature type="transmembrane region" description="Helical" evidence="8">
    <location>
        <begin position="173"/>
        <end position="193"/>
    </location>
</feature>
<dbReference type="PANTHER" id="PTHR23502">
    <property type="entry name" value="MAJOR FACILITATOR SUPERFAMILY"/>
    <property type="match status" value="1"/>
</dbReference>
<comment type="subcellular location">
    <subcellularLocation>
        <location evidence="1">Cell membrane</location>
        <topology evidence="1">Multi-pass membrane protein</topology>
    </subcellularLocation>
</comment>
<dbReference type="PROSITE" id="PS00216">
    <property type="entry name" value="SUGAR_TRANSPORT_1"/>
    <property type="match status" value="1"/>
</dbReference>
<accession>S5SRH7</accession>
<name>S5SRH7_9CORY</name>
<keyword evidence="3" id="KW-0813">Transport</keyword>
<feature type="transmembrane region" description="Helical" evidence="8">
    <location>
        <begin position="350"/>
        <end position="369"/>
    </location>
</feature>
<evidence type="ECO:0000313" key="11">
    <source>
        <dbReference type="Proteomes" id="UP000015388"/>
    </source>
</evidence>
<dbReference type="Gene3D" id="1.20.1720.10">
    <property type="entry name" value="Multidrug resistance protein D"/>
    <property type="match status" value="1"/>
</dbReference>
<dbReference type="SUPFAM" id="SSF103473">
    <property type="entry name" value="MFS general substrate transporter"/>
    <property type="match status" value="1"/>
</dbReference>
<reference evidence="10 11" key="1">
    <citation type="submission" date="2012-11" db="EMBL/GenBank/DDBJ databases">
        <title>The complete genome sequence of Corynebacterium maris Coryn-1 (=DSM 45190).</title>
        <authorList>
            <person name="Schaffert L."/>
            <person name="Albersmeier A."/>
            <person name="Kalinowski J."/>
            <person name="Ruckert C."/>
        </authorList>
    </citation>
    <scope>NUCLEOTIDE SEQUENCE [LARGE SCALE GENOMIC DNA]</scope>
    <source>
        <strain evidence="11">Coryn-1</strain>
    </source>
</reference>
<dbReference type="NCBIfam" id="TIGR00710">
    <property type="entry name" value="efflux_Bcr_CflA"/>
    <property type="match status" value="1"/>
</dbReference>
<evidence type="ECO:0000256" key="6">
    <source>
        <dbReference type="ARBA" id="ARBA00022989"/>
    </source>
</evidence>
<dbReference type="RefSeq" id="WP_020933532.1">
    <property type="nucleotide sequence ID" value="NC_021915.1"/>
</dbReference>
<feature type="transmembrane region" description="Helical" evidence="8">
    <location>
        <begin position="53"/>
        <end position="73"/>
    </location>
</feature>
<dbReference type="InterPro" id="IPR004812">
    <property type="entry name" value="Efflux_drug-R_Bcr/CmlA"/>
</dbReference>
<feature type="transmembrane region" description="Helical" evidence="8">
    <location>
        <begin position="288"/>
        <end position="310"/>
    </location>
</feature>
<dbReference type="PANTHER" id="PTHR23502:SF132">
    <property type="entry name" value="POLYAMINE TRANSPORTER 2-RELATED"/>
    <property type="match status" value="1"/>
</dbReference>
<evidence type="ECO:0000256" key="4">
    <source>
        <dbReference type="ARBA" id="ARBA00022475"/>
    </source>
</evidence>
<keyword evidence="7 8" id="KW-0472">Membrane</keyword>
<feature type="domain" description="Major facilitator superfamily (MFS) profile" evidence="9">
    <location>
        <begin position="19"/>
        <end position="406"/>
    </location>
</feature>
<keyword evidence="11" id="KW-1185">Reference proteome</keyword>
<comment type="similarity">
    <text evidence="2">Belongs to the major facilitator superfamily. Bcr/CmlA family.</text>
</comment>
<dbReference type="InterPro" id="IPR011701">
    <property type="entry name" value="MFS"/>
</dbReference>
<feature type="transmembrane region" description="Helical" evidence="8">
    <location>
        <begin position="316"/>
        <end position="338"/>
    </location>
</feature>
<dbReference type="InterPro" id="IPR036259">
    <property type="entry name" value="MFS_trans_sf"/>
</dbReference>
<evidence type="ECO:0000256" key="2">
    <source>
        <dbReference type="ARBA" id="ARBA00006236"/>
    </source>
</evidence>
<feature type="transmembrane region" description="Helical" evidence="8">
    <location>
        <begin position="226"/>
        <end position="248"/>
    </location>
</feature>
<dbReference type="InterPro" id="IPR005829">
    <property type="entry name" value="Sugar_transporter_CS"/>
</dbReference>
<organism evidence="10 11">
    <name type="scientific">Corynebacterium maris DSM 45190</name>
    <dbReference type="NCBI Taxonomy" id="1224163"/>
    <lineage>
        <taxon>Bacteria</taxon>
        <taxon>Bacillati</taxon>
        <taxon>Actinomycetota</taxon>
        <taxon>Actinomycetes</taxon>
        <taxon>Mycobacteriales</taxon>
        <taxon>Corynebacteriaceae</taxon>
        <taxon>Corynebacterium</taxon>
    </lineage>
</organism>
<evidence type="ECO:0000256" key="1">
    <source>
        <dbReference type="ARBA" id="ARBA00004651"/>
    </source>
</evidence>
<dbReference type="STRING" id="1224163.B841_00570"/>
<feature type="transmembrane region" description="Helical" evidence="8">
    <location>
        <begin position="108"/>
        <end position="131"/>
    </location>
</feature>
<dbReference type="PROSITE" id="PS50850">
    <property type="entry name" value="MFS"/>
    <property type="match status" value="1"/>
</dbReference>
<dbReference type="GO" id="GO:0005886">
    <property type="term" value="C:plasma membrane"/>
    <property type="evidence" value="ECO:0007669"/>
    <property type="project" value="UniProtKB-SubCell"/>
</dbReference>
<evidence type="ECO:0000313" key="10">
    <source>
        <dbReference type="EMBL" id="AGS33597.1"/>
    </source>
</evidence>
<dbReference type="Proteomes" id="UP000015388">
    <property type="component" value="Chromosome"/>
</dbReference>
<protein>
    <submittedName>
        <fullName evidence="10">Membrane transport protein</fullName>
    </submittedName>
</protein>
<dbReference type="eggNOG" id="COG2814">
    <property type="taxonomic scope" value="Bacteria"/>
</dbReference>
<feature type="transmembrane region" description="Helical" evidence="8">
    <location>
        <begin position="254"/>
        <end position="276"/>
    </location>
</feature>
<evidence type="ECO:0000256" key="5">
    <source>
        <dbReference type="ARBA" id="ARBA00022692"/>
    </source>
</evidence>
<keyword evidence="5 8" id="KW-0812">Transmembrane</keyword>